<accession>A0A6I8P508</accession>
<dbReference type="Ensembl" id="ENSOANT00000072524.1">
    <property type="protein sequence ID" value="ENSOANP00000048014.1"/>
    <property type="gene ID" value="ENSOANG00000030705.2"/>
</dbReference>
<feature type="signal peptide" evidence="2">
    <location>
        <begin position="1"/>
        <end position="23"/>
    </location>
</feature>
<proteinExistence type="predicted"/>
<dbReference type="Bgee" id="ENSOANG00000030705">
    <property type="expression patterns" value="Expressed in testis and 3 other cell types or tissues"/>
</dbReference>
<keyword evidence="2" id="KW-0732">Signal</keyword>
<reference evidence="3" key="1">
    <citation type="submission" date="2025-08" db="UniProtKB">
        <authorList>
            <consortium name="Ensembl"/>
        </authorList>
    </citation>
    <scope>IDENTIFICATION</scope>
    <source>
        <strain evidence="3">Glennie</strain>
    </source>
</reference>
<feature type="region of interest" description="Disordered" evidence="1">
    <location>
        <begin position="153"/>
        <end position="177"/>
    </location>
</feature>
<feature type="compositionally biased region" description="Basic residues" evidence="1">
    <location>
        <begin position="154"/>
        <end position="169"/>
    </location>
</feature>
<dbReference type="Proteomes" id="UP000002279">
    <property type="component" value="Unplaced"/>
</dbReference>
<evidence type="ECO:0000256" key="2">
    <source>
        <dbReference type="SAM" id="SignalP"/>
    </source>
</evidence>
<evidence type="ECO:0000256" key="1">
    <source>
        <dbReference type="SAM" id="MobiDB-lite"/>
    </source>
</evidence>
<dbReference type="GeneID" id="103170509"/>
<dbReference type="OrthoDB" id="9602643at2759"/>
<name>A0A6I8P508_ORNAN</name>
<feature type="chain" id="PRO_5026247795" evidence="2">
    <location>
        <begin position="24"/>
        <end position="210"/>
    </location>
</feature>
<gene>
    <name evidence="3" type="primary">TEX50</name>
</gene>
<sequence length="210" mass="24404">MLRQGLTLTLLIWSAGLFQESHCFCDKVPWAKVGWEILPEDMEKLKLTLPPSTYCLPFPLEKMCCTFPTIKPFYSCMFALCTLLKSLCFILASLTTYSLWTKWKQHLKLRVDPSTEFLNKKLPGGALQRTDQILSRLVNAISILTSYLDQPNDRHHHHHHHYHHHHQKSKFGQVKEKKKDAENDWPFPTITVCSHAPPSILNTSHRDVNY</sequence>
<dbReference type="PANTHER" id="PTHR39232:SF1">
    <property type="entry name" value="TESTIS-EXPRESSED PROTEIN 50"/>
    <property type="match status" value="1"/>
</dbReference>
<evidence type="ECO:0000313" key="4">
    <source>
        <dbReference type="Proteomes" id="UP000002279"/>
    </source>
</evidence>
<dbReference type="PANTHER" id="PTHR39232">
    <property type="entry name" value="TESTIS-EXPRESSED PROTEIN 50"/>
    <property type="match status" value="1"/>
</dbReference>
<dbReference type="GeneTree" id="ENSGT00520000059630"/>
<evidence type="ECO:0000313" key="3">
    <source>
        <dbReference type="Ensembl" id="ENSOANP00000048014.1"/>
    </source>
</evidence>
<dbReference type="CTD" id="730159"/>
<dbReference type="InterPro" id="IPR038833">
    <property type="entry name" value="TEX50"/>
</dbReference>
<keyword evidence="4" id="KW-1185">Reference proteome</keyword>
<protein>
    <submittedName>
        <fullName evidence="3">Testis expressed 50</fullName>
    </submittedName>
</protein>
<reference evidence="3" key="2">
    <citation type="submission" date="2025-09" db="UniProtKB">
        <authorList>
            <consortium name="Ensembl"/>
        </authorList>
    </citation>
    <scope>IDENTIFICATION</scope>
    <source>
        <strain evidence="3">Glennie</strain>
    </source>
</reference>
<organism evidence="3 4">
    <name type="scientific">Ornithorhynchus anatinus</name>
    <name type="common">Duckbill platypus</name>
    <dbReference type="NCBI Taxonomy" id="9258"/>
    <lineage>
        <taxon>Eukaryota</taxon>
        <taxon>Metazoa</taxon>
        <taxon>Chordata</taxon>
        <taxon>Craniata</taxon>
        <taxon>Vertebrata</taxon>
        <taxon>Euteleostomi</taxon>
        <taxon>Mammalia</taxon>
        <taxon>Monotremata</taxon>
        <taxon>Ornithorhynchidae</taxon>
        <taxon>Ornithorhynchus</taxon>
    </lineage>
</organism>
<dbReference type="AlphaFoldDB" id="A0A6I8P508"/>
<dbReference type="RefSeq" id="XP_007667088.1">
    <property type="nucleotide sequence ID" value="XM_007668898.3"/>
</dbReference>